<evidence type="ECO:0000259" key="1">
    <source>
        <dbReference type="Pfam" id="PF12146"/>
    </source>
</evidence>
<dbReference type="InterPro" id="IPR022742">
    <property type="entry name" value="Hydrolase_4"/>
</dbReference>
<evidence type="ECO:0000313" key="2">
    <source>
        <dbReference type="EMBL" id="CAF0831854.1"/>
    </source>
</evidence>
<dbReference type="GO" id="GO:0052689">
    <property type="term" value="F:carboxylic ester hydrolase activity"/>
    <property type="evidence" value="ECO:0007669"/>
    <property type="project" value="TreeGrafter"/>
</dbReference>
<accession>A0A813UUG9</accession>
<dbReference type="SUPFAM" id="SSF53474">
    <property type="entry name" value="alpha/beta-Hydrolases"/>
    <property type="match status" value="1"/>
</dbReference>
<gene>
    <name evidence="2" type="ORF">OXX778_LOCUS8007</name>
</gene>
<proteinExistence type="predicted"/>
<dbReference type="AlphaFoldDB" id="A0A813UUG9"/>
<organism evidence="2 3">
    <name type="scientific">Brachionus calyciflorus</name>
    <dbReference type="NCBI Taxonomy" id="104777"/>
    <lineage>
        <taxon>Eukaryota</taxon>
        <taxon>Metazoa</taxon>
        <taxon>Spiralia</taxon>
        <taxon>Gnathifera</taxon>
        <taxon>Rotifera</taxon>
        <taxon>Eurotatoria</taxon>
        <taxon>Monogononta</taxon>
        <taxon>Pseudotrocha</taxon>
        <taxon>Ploima</taxon>
        <taxon>Brachionidae</taxon>
        <taxon>Brachionus</taxon>
    </lineage>
</organism>
<dbReference type="Proteomes" id="UP000663879">
    <property type="component" value="Unassembled WGS sequence"/>
</dbReference>
<keyword evidence="3" id="KW-1185">Reference proteome</keyword>
<name>A0A813UUG9_9BILA</name>
<reference evidence="2" key="1">
    <citation type="submission" date="2021-02" db="EMBL/GenBank/DDBJ databases">
        <authorList>
            <person name="Nowell W R."/>
        </authorList>
    </citation>
    <scope>NUCLEOTIDE SEQUENCE</scope>
    <source>
        <strain evidence="2">Ploen Becks lab</strain>
    </source>
</reference>
<feature type="domain" description="Serine aminopeptidase S33" evidence="1">
    <location>
        <begin position="142"/>
        <end position="391"/>
    </location>
</feature>
<sequence>MLPSIVGVWNATIPQVVPILIIAHFLKNGDTYGGYLDVPTQNAYKIRIDIFYFKQSFITFNLTSIKHSFEGSFKDENKLTGILFGNGFKFPIDFIKIKNQSEYAVNRPQTPKRPFKYIEEQVEIKHPNITLSGTLTYPKNKKPIASVVVCHGSGGHDRDETIYDHKKFMVLANFLTNLDIAVLRYDERGIRNSSGNFLKSNDVDFAQDAIAGLEFLKSRKETKKSKLDLIGHSKGGFTSIIASNKSKLVNFMVLLGSPSVSGEEILYEQTRLILKSQNTTEKKIQISLEIAHYFKLILSNAATDEEKNFIQIAMNNVFLGLESMTTPWYRSFLIFDPSKILSKTRIPVLGIWGSKDTQVSAFQNLQPMRNALEKARNKKYKLVTFDGLNHLFQTSLTGSPDEYGLIEETFSIEVLNLIGKWIKKIS</sequence>
<dbReference type="EMBL" id="CAJNOC010001069">
    <property type="protein sequence ID" value="CAF0831854.1"/>
    <property type="molecule type" value="Genomic_DNA"/>
</dbReference>
<dbReference type="InterPro" id="IPR029058">
    <property type="entry name" value="AB_hydrolase_fold"/>
</dbReference>
<dbReference type="OrthoDB" id="10249433at2759"/>
<comment type="caution">
    <text evidence="2">The sequence shown here is derived from an EMBL/GenBank/DDBJ whole genome shotgun (WGS) entry which is preliminary data.</text>
</comment>
<dbReference type="Pfam" id="PF12146">
    <property type="entry name" value="Hydrolase_4"/>
    <property type="match status" value="1"/>
</dbReference>
<dbReference type="Gene3D" id="3.40.50.1820">
    <property type="entry name" value="alpha/beta hydrolase"/>
    <property type="match status" value="1"/>
</dbReference>
<dbReference type="InterPro" id="IPR053145">
    <property type="entry name" value="AB_hydrolase_Est10"/>
</dbReference>
<evidence type="ECO:0000313" key="3">
    <source>
        <dbReference type="Proteomes" id="UP000663879"/>
    </source>
</evidence>
<dbReference type="PANTHER" id="PTHR43265:SF1">
    <property type="entry name" value="ESTERASE ESTD"/>
    <property type="match status" value="1"/>
</dbReference>
<dbReference type="PANTHER" id="PTHR43265">
    <property type="entry name" value="ESTERASE ESTD"/>
    <property type="match status" value="1"/>
</dbReference>
<protein>
    <recommendedName>
        <fullName evidence="1">Serine aminopeptidase S33 domain-containing protein</fullName>
    </recommendedName>
</protein>